<dbReference type="Gene3D" id="1.50.10.20">
    <property type="match status" value="1"/>
</dbReference>
<dbReference type="Proteomes" id="UP001168579">
    <property type="component" value="Unassembled WGS sequence"/>
</dbReference>
<feature type="chain" id="PRO_5045959272" evidence="1">
    <location>
        <begin position="27"/>
        <end position="700"/>
    </location>
</feature>
<reference evidence="3" key="2">
    <citation type="submission" date="2023-06" db="EMBL/GenBank/DDBJ databases">
        <authorList>
            <person name="Lucena T."/>
            <person name="Sun Q."/>
        </authorList>
    </citation>
    <scope>NUCLEOTIDE SEQUENCE</scope>
    <source>
        <strain evidence="3">CECT 8869</strain>
    </source>
</reference>
<comment type="caution">
    <text evidence="3">The sequence shown here is derived from an EMBL/GenBank/DDBJ whole genome shotgun (WGS) entry which is preliminary data.</text>
</comment>
<feature type="signal peptide" evidence="1">
    <location>
        <begin position="1"/>
        <end position="26"/>
    </location>
</feature>
<reference evidence="3" key="1">
    <citation type="journal article" date="2014" name="Int. J. Syst. Evol. Microbiol.">
        <title>Complete genome of a new Firmicutes species belonging to the dominant human colonic microbiota ('Ruminococcus bicirculans') reveals two chromosomes and a selective capacity to utilize plant glucans.</title>
        <authorList>
            <consortium name="NISC Comparative Sequencing Program"/>
            <person name="Wegmann U."/>
            <person name="Louis P."/>
            <person name="Goesmann A."/>
            <person name="Henrissat B."/>
            <person name="Duncan S.H."/>
            <person name="Flint H.J."/>
        </authorList>
    </citation>
    <scope>NUCLEOTIDE SEQUENCE</scope>
    <source>
        <strain evidence="3">CECT 8869</strain>
    </source>
</reference>
<name>A0ABT8RKV5_9FLAO</name>
<dbReference type="InterPro" id="IPR004879">
    <property type="entry name" value="Ssp411-like_TRX"/>
</dbReference>
<dbReference type="Gene3D" id="3.40.30.10">
    <property type="entry name" value="Glutaredoxin"/>
    <property type="match status" value="1"/>
</dbReference>
<dbReference type="Pfam" id="PF03190">
    <property type="entry name" value="Thioredox_DsbH"/>
    <property type="match status" value="1"/>
</dbReference>
<accession>A0ABT8RKV5</accession>
<keyword evidence="1" id="KW-0732">Signal</keyword>
<keyword evidence="4" id="KW-1185">Reference proteome</keyword>
<dbReference type="InterPro" id="IPR024705">
    <property type="entry name" value="Ssp411"/>
</dbReference>
<gene>
    <name evidence="3" type="ORF">Q2T41_02650</name>
</gene>
<dbReference type="SUPFAM" id="SSF52833">
    <property type="entry name" value="Thioredoxin-like"/>
    <property type="match status" value="1"/>
</dbReference>
<dbReference type="PANTHER" id="PTHR42899">
    <property type="entry name" value="SPERMATOGENESIS-ASSOCIATED PROTEIN 20"/>
    <property type="match status" value="1"/>
</dbReference>
<dbReference type="CDD" id="cd02955">
    <property type="entry name" value="SSP411"/>
    <property type="match status" value="1"/>
</dbReference>
<proteinExistence type="predicted"/>
<evidence type="ECO:0000313" key="4">
    <source>
        <dbReference type="Proteomes" id="UP001168579"/>
    </source>
</evidence>
<protein>
    <submittedName>
        <fullName evidence="3">Thioredoxin domain-containing protein</fullName>
    </submittedName>
</protein>
<evidence type="ECO:0000256" key="1">
    <source>
        <dbReference type="SAM" id="SignalP"/>
    </source>
</evidence>
<dbReference type="PIRSF" id="PIRSF006402">
    <property type="entry name" value="UCP006402_thioredoxin"/>
    <property type="match status" value="1"/>
</dbReference>
<dbReference type="InterPro" id="IPR008928">
    <property type="entry name" value="6-hairpin_glycosidase_sf"/>
</dbReference>
<dbReference type="Gene3D" id="1.50.10.10">
    <property type="match status" value="1"/>
</dbReference>
<dbReference type="SUPFAM" id="SSF48208">
    <property type="entry name" value="Six-hairpin glycosidases"/>
    <property type="match status" value="1"/>
</dbReference>
<dbReference type="InterPro" id="IPR012341">
    <property type="entry name" value="6hp_glycosidase-like_sf"/>
</dbReference>
<dbReference type="RefSeq" id="WP_304434826.1">
    <property type="nucleotide sequence ID" value="NZ_JAUKUC010000001.1"/>
</dbReference>
<evidence type="ECO:0000259" key="2">
    <source>
        <dbReference type="Pfam" id="PF03190"/>
    </source>
</evidence>
<dbReference type="InterPro" id="IPR036249">
    <property type="entry name" value="Thioredoxin-like_sf"/>
</dbReference>
<evidence type="ECO:0000313" key="3">
    <source>
        <dbReference type="EMBL" id="MDO1511566.1"/>
    </source>
</evidence>
<organism evidence="3 4">
    <name type="scientific">Maribacter confluentis</name>
    <dbReference type="NCBI Taxonomy" id="1656093"/>
    <lineage>
        <taxon>Bacteria</taxon>
        <taxon>Pseudomonadati</taxon>
        <taxon>Bacteroidota</taxon>
        <taxon>Flavobacteriia</taxon>
        <taxon>Flavobacteriales</taxon>
        <taxon>Flavobacteriaceae</taxon>
        <taxon>Maribacter</taxon>
    </lineage>
</organism>
<sequence>MGYFQSYKKTNLFAVTMLFLSLAVWGQNHGTEKKHPFTNGLIHETSSYLLEHAHNPVNWQPWDETILKEAEELNKLIIVSVGYSSCHWCHVMAKETFEDEEVAKLMNANFINIKVDREERPDIDQLYMTAVQLIKGQGGWPLNVILLPNGKPLYGGTYHTKDQWMNILHKITELFTQNPEKLYEFGDTITDGISSLNFMSPEDSADFASSGQLNESIIKWKNSWDTIWGGTKGPEKFMLPENLTFLLDYGLLFKDDTALEHVRTTLDNILLGGIHDHIEGGFYRYSTDPYWKVPHFEKMLYDNAQLVSIFSKAYSVFKKESYKNAAIRTLSFLESKMKDQDVGFFATIDADSNGKEGAFYIWSEQEFKKVITKNYDLFATYFNIDKKNEIEGGNYILHLSKNDHEFAKEHGLSLADFTKLRNQWINTLKVQRDLRNAPRIDSKIITSWNALMITGYVDAYRAFGTKRYLVEAQKTMDFIKTEMYTGTLSHSMVNNNLNTNGFIEDYAFVIHAALNLYSVSLDEKDLYFAQKLTIQTNSLFLDEESSFYRYTDHTKHIAKIIKTDDGVIPSPNSIMALNLLKLGHLLYNTDFMEQSDRMLKAMQPQLLTHLESYSVWGSLLLKKTHPYYEVAIVGNNVSTMMRNLTANYTPNTLVIGTRNKSELPLFDGRFIENETYIYVCQNSTCQLPVSTVEEALQQMH</sequence>
<dbReference type="EMBL" id="JAUKUC010000001">
    <property type="protein sequence ID" value="MDO1511566.1"/>
    <property type="molecule type" value="Genomic_DNA"/>
</dbReference>
<dbReference type="PANTHER" id="PTHR42899:SF1">
    <property type="entry name" value="SPERMATOGENESIS-ASSOCIATED PROTEIN 20"/>
    <property type="match status" value="1"/>
</dbReference>
<feature type="domain" description="Spermatogenesis-associated protein 20-like TRX" evidence="2">
    <location>
        <begin position="39"/>
        <end position="191"/>
    </location>
</feature>